<organism evidence="2 3">
    <name type="scientific">Sphingomonas morindae</name>
    <dbReference type="NCBI Taxonomy" id="1541170"/>
    <lineage>
        <taxon>Bacteria</taxon>
        <taxon>Pseudomonadati</taxon>
        <taxon>Pseudomonadota</taxon>
        <taxon>Alphaproteobacteria</taxon>
        <taxon>Sphingomonadales</taxon>
        <taxon>Sphingomonadaceae</taxon>
        <taxon>Sphingomonas</taxon>
    </lineage>
</organism>
<feature type="chain" id="PRO_5046525551" description="PRC-barrel domain-containing protein" evidence="1">
    <location>
        <begin position="24"/>
        <end position="205"/>
    </location>
</feature>
<dbReference type="EMBL" id="CP084930">
    <property type="protein sequence ID" value="USI72106.1"/>
    <property type="molecule type" value="Genomic_DNA"/>
</dbReference>
<protein>
    <recommendedName>
        <fullName evidence="4">PRC-barrel domain-containing protein</fullName>
    </recommendedName>
</protein>
<sequence>MTKTTILAAASAFGLIAATPLFAQTAPAAAPADGAATSAPAVAQGATVYDPQGGTVGTVESVDGDFVVLATAANKVRLPKSSFGTGPKGPMIAMTAAQLDQAAAQAMPQGAAAAGAAAGATASANTQPNVAKGAQVTDTQGGAVGTVAEVDSQFATVELATGGKVRLPVSAFGAGLNGGLRVAMTAQQLSAAASAAGGAGKPGAS</sequence>
<keyword evidence="3" id="KW-1185">Reference proteome</keyword>
<evidence type="ECO:0000256" key="1">
    <source>
        <dbReference type="SAM" id="SignalP"/>
    </source>
</evidence>
<dbReference type="InterPro" id="IPR011033">
    <property type="entry name" value="PRC_barrel-like_sf"/>
</dbReference>
<dbReference type="Proteomes" id="UP001056937">
    <property type="component" value="Chromosome 1"/>
</dbReference>
<evidence type="ECO:0000313" key="2">
    <source>
        <dbReference type="EMBL" id="USI72106.1"/>
    </source>
</evidence>
<dbReference type="SUPFAM" id="SSF50346">
    <property type="entry name" value="PRC-barrel domain"/>
    <property type="match status" value="1"/>
</dbReference>
<name>A0ABY4X5F0_9SPHN</name>
<dbReference type="RefSeq" id="WP_252165915.1">
    <property type="nucleotide sequence ID" value="NZ_CP084930.1"/>
</dbReference>
<evidence type="ECO:0000313" key="3">
    <source>
        <dbReference type="Proteomes" id="UP001056937"/>
    </source>
</evidence>
<accession>A0ABY4X5F0</accession>
<proteinExistence type="predicted"/>
<keyword evidence="1" id="KW-0732">Signal</keyword>
<reference evidence="2" key="1">
    <citation type="journal article" date="2022" name="Toxins">
        <title>Genomic Analysis of Sphingopyxis sp. USTB-05 for Biodegrading Cyanobacterial Hepatotoxins.</title>
        <authorList>
            <person name="Liu C."/>
            <person name="Xu Q."/>
            <person name="Zhao Z."/>
            <person name="Zhang H."/>
            <person name="Liu X."/>
            <person name="Yin C."/>
            <person name="Liu Y."/>
            <person name="Yan H."/>
        </authorList>
    </citation>
    <scope>NUCLEOTIDE SEQUENCE</scope>
    <source>
        <strain evidence="2">NBD5</strain>
    </source>
</reference>
<gene>
    <name evidence="2" type="ORF">LHA26_12425</name>
</gene>
<feature type="signal peptide" evidence="1">
    <location>
        <begin position="1"/>
        <end position="23"/>
    </location>
</feature>
<evidence type="ECO:0008006" key="4">
    <source>
        <dbReference type="Google" id="ProtNLM"/>
    </source>
</evidence>